<name>Q82YT6_ENTFA</name>
<evidence type="ECO:0000313" key="1">
    <source>
        <dbReference type="EMBL" id="AAO83025.1"/>
    </source>
</evidence>
<geneLocation type="plasmid" evidence="1 2">
    <name>pTEF1</name>
</geneLocation>
<sequence length="47" mass="5894">MQAEKAFDTKRRGRVPPFLIRHTFRYTFKHTFRHTIRHTFRPFFSII</sequence>
<accession>Q82YT6</accession>
<proteinExistence type="predicted"/>
<keyword evidence="2" id="KW-1185">Reference proteome</keyword>
<keyword evidence="1" id="KW-0614">Plasmid</keyword>
<reference evidence="1 2" key="1">
    <citation type="journal article" date="2003" name="Science">
        <title>Role of mobile DNA in the evolution of vancomycin-resistant Enterococcus faecalis.</title>
        <authorList>
            <person name="Paulsen I."/>
            <person name="Banerjei L."/>
            <person name="Myers G.S.A."/>
            <person name="Nelson K.E."/>
            <person name="Seshadri R."/>
            <person name="Read T.D."/>
            <person name="Fouts D.E."/>
            <person name="Eisen J.A."/>
            <person name="Gill S.R."/>
            <person name="Heidelberg J.F."/>
            <person name="Tettelin H."/>
            <person name="Dodson R.J."/>
            <person name="Umayam L."/>
            <person name="Brinkac L."/>
            <person name="Beanan M."/>
            <person name="Daugherty S."/>
            <person name="DeBoy R.T."/>
            <person name="Durkin S."/>
            <person name="Kolonay J."/>
            <person name="Madupu R."/>
            <person name="Nelson W."/>
            <person name="Vamathevan J."/>
            <person name="Tran B."/>
            <person name="Upton J."/>
            <person name="Hansen T."/>
            <person name="Shetty J."/>
            <person name="Khouri H."/>
            <person name="Utterback T."/>
            <person name="Radune D."/>
            <person name="Ketchum K.A."/>
            <person name="Dougherty B.A."/>
            <person name="Fraser C.M."/>
        </authorList>
    </citation>
    <scope>NUCLEOTIDE SEQUENCE [LARGE SCALE GENOMIC DNA]</scope>
    <source>
        <strain evidence="2">ATCC 700802 / V583</strain>
        <plasmid evidence="2">Plasmid pTEF1</plasmid>
    </source>
</reference>
<protein>
    <submittedName>
        <fullName evidence="1">Uncharacterized protein</fullName>
    </submittedName>
</protein>
<gene>
    <name evidence="1" type="ordered locus">EF_A0029</name>
</gene>
<dbReference type="Proteomes" id="UP000001415">
    <property type="component" value="Plasmid pTEF1"/>
</dbReference>
<dbReference type="AlphaFoldDB" id="Q82YT6"/>
<evidence type="ECO:0000313" key="2">
    <source>
        <dbReference type="Proteomes" id="UP000001415"/>
    </source>
</evidence>
<dbReference type="HOGENOM" id="CLU_3167814_0_0_9"/>
<dbReference type="EMBL" id="AE016833">
    <property type="protein sequence ID" value="AAO83025.1"/>
    <property type="molecule type" value="Genomic_DNA"/>
</dbReference>
<dbReference type="KEGG" id="efa:EFA0029"/>
<organism evidence="1 2">
    <name type="scientific">Enterococcus faecalis (strain ATCC 700802 / V583)</name>
    <dbReference type="NCBI Taxonomy" id="226185"/>
    <lineage>
        <taxon>Bacteria</taxon>
        <taxon>Bacillati</taxon>
        <taxon>Bacillota</taxon>
        <taxon>Bacilli</taxon>
        <taxon>Lactobacillales</taxon>
        <taxon>Enterococcaceae</taxon>
        <taxon>Enterococcus</taxon>
    </lineage>
</organism>
<dbReference type="EnsemblBacteria" id="AAO83025">
    <property type="protein sequence ID" value="AAO83025"/>
    <property type="gene ID" value="EF_A0029"/>
</dbReference>